<comment type="similarity">
    <text evidence="1">Belongs to the mycobacterial PPE family.</text>
</comment>
<gene>
    <name evidence="4" type="ORF">G3I59_30310</name>
</gene>
<evidence type="ECO:0000313" key="4">
    <source>
        <dbReference type="EMBL" id="NEC59760.1"/>
    </source>
</evidence>
<evidence type="ECO:0000256" key="1">
    <source>
        <dbReference type="ARBA" id="ARBA00010652"/>
    </source>
</evidence>
<feature type="compositionally biased region" description="Pro residues" evidence="2">
    <location>
        <begin position="222"/>
        <end position="249"/>
    </location>
</feature>
<dbReference type="Gene3D" id="1.20.1260.20">
    <property type="entry name" value="PPE superfamily"/>
    <property type="match status" value="1"/>
</dbReference>
<proteinExistence type="inferred from homology"/>
<feature type="compositionally biased region" description="Gly residues" evidence="2">
    <location>
        <begin position="335"/>
        <end position="355"/>
    </location>
</feature>
<keyword evidence="5" id="KW-1185">Reference proteome</keyword>
<protein>
    <recommendedName>
        <fullName evidence="3">PPE domain-containing protein</fullName>
    </recommendedName>
</protein>
<evidence type="ECO:0000259" key="3">
    <source>
        <dbReference type="Pfam" id="PF00823"/>
    </source>
</evidence>
<dbReference type="SUPFAM" id="SSF140459">
    <property type="entry name" value="PE/PPE dimer-like"/>
    <property type="match status" value="1"/>
</dbReference>
<feature type="compositionally biased region" description="Pro residues" evidence="2">
    <location>
        <begin position="270"/>
        <end position="299"/>
    </location>
</feature>
<sequence>MMVAERCLTAAEIYEQVTGGPGAESLGAAHSVADKLSQRLADRAARVLALRDKVSSGWQGSSGEEAANACGPLAMAAADDSAHLSIARGSVNDQMSAFQTAKNSVKRVPAQQPEMTGGDLINVLHGNGDTYSARLSQWHADAQHNVQVFGGYSSTSGTNSSRVPTRYSQLADTGAEISLAGDDGSRKHPVAGPGPGGSPDGRPPGGRGSGRPGPVERGPEAAPHPAPSPSPSPSPGPPRRPGEWPPINPPGGRLRPRRDDEDTRTESHPGPNPPVSGPPGFRPIPGGPPGTTPIDPPGRPDGGFGPLGYSPGNGTGGRGGAGAGVPGESEPVRGGAAGTAGKSGGLAGGAVGGKGAKGEEDKERKAASYLQEEDPDGLFGGSEVKPVPPVIGERPQL</sequence>
<evidence type="ECO:0000256" key="2">
    <source>
        <dbReference type="SAM" id="MobiDB-lite"/>
    </source>
</evidence>
<accession>A0ABX0BVX8</accession>
<name>A0ABX0BVX8_9PSEU</name>
<reference evidence="4 5" key="1">
    <citation type="submission" date="2020-01" db="EMBL/GenBank/DDBJ databases">
        <title>Insect and environment-associated Actinomycetes.</title>
        <authorList>
            <person name="Currrie C."/>
            <person name="Chevrette M."/>
            <person name="Carlson C."/>
            <person name="Stubbendieck R."/>
            <person name="Wendt-Pienkowski E."/>
        </authorList>
    </citation>
    <scope>NUCLEOTIDE SEQUENCE [LARGE SCALE GENOMIC DNA]</scope>
    <source>
        <strain evidence="4 5">SID8386</strain>
    </source>
</reference>
<dbReference type="Proteomes" id="UP000470404">
    <property type="component" value="Unassembled WGS sequence"/>
</dbReference>
<comment type="caution">
    <text evidence="4">The sequence shown here is derived from an EMBL/GenBank/DDBJ whole genome shotgun (WGS) entry which is preliminary data.</text>
</comment>
<dbReference type="Pfam" id="PF00823">
    <property type="entry name" value="PPE"/>
    <property type="match status" value="1"/>
</dbReference>
<dbReference type="EMBL" id="JAAGNC010000151">
    <property type="protein sequence ID" value="NEC59760.1"/>
    <property type="molecule type" value="Genomic_DNA"/>
</dbReference>
<feature type="compositionally biased region" description="Gly residues" evidence="2">
    <location>
        <begin position="300"/>
        <end position="325"/>
    </location>
</feature>
<organism evidence="4 5">
    <name type="scientific">Amycolatopsis rubida</name>
    <dbReference type="NCBI Taxonomy" id="112413"/>
    <lineage>
        <taxon>Bacteria</taxon>
        <taxon>Bacillati</taxon>
        <taxon>Actinomycetota</taxon>
        <taxon>Actinomycetes</taxon>
        <taxon>Pseudonocardiales</taxon>
        <taxon>Pseudonocardiaceae</taxon>
        <taxon>Amycolatopsis</taxon>
    </lineage>
</organism>
<dbReference type="InterPro" id="IPR000030">
    <property type="entry name" value="PPE_dom"/>
</dbReference>
<feature type="compositionally biased region" description="Basic and acidic residues" evidence="2">
    <location>
        <begin position="356"/>
        <end position="366"/>
    </location>
</feature>
<feature type="region of interest" description="Disordered" evidence="2">
    <location>
        <begin position="178"/>
        <end position="397"/>
    </location>
</feature>
<feature type="compositionally biased region" description="Basic and acidic residues" evidence="2">
    <location>
        <begin position="257"/>
        <end position="267"/>
    </location>
</feature>
<dbReference type="InterPro" id="IPR038332">
    <property type="entry name" value="PPE_sf"/>
</dbReference>
<evidence type="ECO:0000313" key="5">
    <source>
        <dbReference type="Proteomes" id="UP000470404"/>
    </source>
</evidence>
<feature type="domain" description="PPE" evidence="3">
    <location>
        <begin position="18"/>
        <end position="105"/>
    </location>
</feature>
<feature type="compositionally biased region" description="Low complexity" evidence="2">
    <location>
        <begin position="212"/>
        <end position="221"/>
    </location>
</feature>
<feature type="compositionally biased region" description="Gly residues" evidence="2">
    <location>
        <begin position="193"/>
        <end position="211"/>
    </location>
</feature>